<reference evidence="3 4" key="2">
    <citation type="submission" date="2018-06" db="EMBL/GenBank/DDBJ databases">
        <authorList>
            <person name="Zhirakovskaya E."/>
        </authorList>
    </citation>
    <scope>NUCLEOTIDE SEQUENCE [LARGE SCALE GENOMIC DNA]</scope>
    <source>
        <strain evidence="3 4">FBKL4.011</strain>
    </source>
</reference>
<reference evidence="3 4" key="1">
    <citation type="submission" date="2018-06" db="EMBL/GenBank/DDBJ databases">
        <title>Thermoflavimicrobium daqus sp. nov., a thermophilic microbe isolated from Moutai-flavour Daqu.</title>
        <authorList>
            <person name="Wang X."/>
            <person name="Zhou H."/>
        </authorList>
    </citation>
    <scope>NUCLEOTIDE SEQUENCE [LARGE SCALE GENOMIC DNA]</scope>
    <source>
        <strain evidence="3 4">FBKL4.011</strain>
    </source>
</reference>
<evidence type="ECO:0000313" key="3">
    <source>
        <dbReference type="EMBL" id="RAL24444.1"/>
    </source>
</evidence>
<gene>
    <name evidence="3" type="ORF">DL897_08970</name>
</gene>
<accession>A0A364K4Y9</accession>
<dbReference type="AlphaFoldDB" id="A0A364K4Y9"/>
<comment type="caution">
    <text evidence="3">The sequence shown here is derived from an EMBL/GenBank/DDBJ whole genome shotgun (WGS) entry which is preliminary data.</text>
</comment>
<feature type="coiled-coil region" evidence="1">
    <location>
        <begin position="192"/>
        <end position="219"/>
    </location>
</feature>
<dbReference type="RefSeq" id="WP_113658815.1">
    <property type="nucleotide sequence ID" value="NZ_KZ845666.1"/>
</dbReference>
<evidence type="ECO:0008006" key="5">
    <source>
        <dbReference type="Google" id="ProtNLM"/>
    </source>
</evidence>
<keyword evidence="1" id="KW-0175">Coiled coil</keyword>
<dbReference type="EMBL" id="QJKK01000004">
    <property type="protein sequence ID" value="RAL24444.1"/>
    <property type="molecule type" value="Genomic_DNA"/>
</dbReference>
<evidence type="ECO:0000313" key="4">
    <source>
        <dbReference type="Proteomes" id="UP000251213"/>
    </source>
</evidence>
<keyword evidence="2" id="KW-0732">Signal</keyword>
<dbReference type="Proteomes" id="UP000251213">
    <property type="component" value="Unassembled WGS sequence"/>
</dbReference>
<sequence length="288" mass="32173">MIRKGLALISILSLLLIFSGCSEAVQNNKTTASKETTTEKKEPSIIDILAKAEEAMKKEKGYTYSMDMEFDMPDVKDGSFKTHLDMKATTNPEVAHAIGKMEGKAEGLELGVPVEMYFTKDESYISVMNQWIKEKTEPSARATGSVDQSTKDIVKLVNAAGKDSKGIKFSSEKGIIKIEFDQQASSNDEFKKAITEFAMESIKEQLEDQENQVKDLSNLKINDMKVAVEIDEKTMEFKRQQIEYNVSLDKQSTITMKVDFKVTGKYDGTITIPESIKKNAISESQLGQ</sequence>
<dbReference type="Gene3D" id="2.50.20.20">
    <property type="match status" value="1"/>
</dbReference>
<name>A0A364K4Y9_9BACL</name>
<keyword evidence="4" id="KW-1185">Reference proteome</keyword>
<proteinExistence type="predicted"/>
<protein>
    <recommendedName>
        <fullName evidence="5">Lipoprotein</fullName>
    </recommendedName>
</protein>
<organism evidence="3 4">
    <name type="scientific">Thermoflavimicrobium daqui</name>
    <dbReference type="NCBI Taxonomy" id="2137476"/>
    <lineage>
        <taxon>Bacteria</taxon>
        <taxon>Bacillati</taxon>
        <taxon>Bacillota</taxon>
        <taxon>Bacilli</taxon>
        <taxon>Bacillales</taxon>
        <taxon>Thermoactinomycetaceae</taxon>
        <taxon>Thermoflavimicrobium</taxon>
    </lineage>
</organism>
<evidence type="ECO:0000256" key="1">
    <source>
        <dbReference type="SAM" id="Coils"/>
    </source>
</evidence>
<feature type="chain" id="PRO_5016916292" description="Lipoprotein" evidence="2">
    <location>
        <begin position="25"/>
        <end position="288"/>
    </location>
</feature>
<dbReference type="PROSITE" id="PS51257">
    <property type="entry name" value="PROKAR_LIPOPROTEIN"/>
    <property type="match status" value="1"/>
</dbReference>
<dbReference type="OrthoDB" id="1957331at2"/>
<evidence type="ECO:0000256" key="2">
    <source>
        <dbReference type="SAM" id="SignalP"/>
    </source>
</evidence>
<feature type="signal peptide" evidence="2">
    <location>
        <begin position="1"/>
        <end position="24"/>
    </location>
</feature>